<sequence length="276" mass="30506">MIDVLGALMGIDMQGFSRPEGSDELPPEVSGKASTPSPPPASYSPPQPPPSSSKVAPAEDVEMTPAEEDDEEAAAKKEAEAEKKLGSEAYKKRDFETAAKHFAKAWDVWPKDVTFLTNLSAVYFEQADYDKAVESGRELRADYKLVAKAYGRIGTSYSKKGDLTTAVKFFEKSLTEHRTPDILNKLREVERQKAEADRLAYIDPALSEAAREEGNTFFKEGKFAEAVKSYTESIKRNPTDPRGYNNRALVYTKLVALPEALKDANEAIKVDPKFGE</sequence>
<evidence type="ECO:0000313" key="1">
    <source>
        <dbReference type="EMBL" id="KAI0052564.1"/>
    </source>
</evidence>
<accession>A0ACB8S7T1</accession>
<comment type="caution">
    <text evidence="1">The sequence shown here is derived from an EMBL/GenBank/DDBJ whole genome shotgun (WGS) entry which is preliminary data.</text>
</comment>
<gene>
    <name evidence="1" type="ORF">FA95DRAFT_1238566</name>
</gene>
<dbReference type="Proteomes" id="UP000814033">
    <property type="component" value="Unassembled WGS sequence"/>
</dbReference>
<reference evidence="1" key="1">
    <citation type="submission" date="2021-02" db="EMBL/GenBank/DDBJ databases">
        <authorList>
            <consortium name="DOE Joint Genome Institute"/>
            <person name="Ahrendt S."/>
            <person name="Looney B.P."/>
            <person name="Miyauchi S."/>
            <person name="Morin E."/>
            <person name="Drula E."/>
            <person name="Courty P.E."/>
            <person name="Chicoki N."/>
            <person name="Fauchery L."/>
            <person name="Kohler A."/>
            <person name="Kuo A."/>
            <person name="Labutti K."/>
            <person name="Pangilinan J."/>
            <person name="Lipzen A."/>
            <person name="Riley R."/>
            <person name="Andreopoulos W."/>
            <person name="He G."/>
            <person name="Johnson J."/>
            <person name="Barry K.W."/>
            <person name="Grigoriev I.V."/>
            <person name="Nagy L."/>
            <person name="Hibbett D."/>
            <person name="Henrissat B."/>
            <person name="Matheny P.B."/>
            <person name="Labbe J."/>
            <person name="Martin F."/>
        </authorList>
    </citation>
    <scope>NUCLEOTIDE SEQUENCE</scope>
    <source>
        <strain evidence="1">FP105234-sp</strain>
    </source>
</reference>
<name>A0ACB8S7T1_9AGAM</name>
<reference evidence="1" key="2">
    <citation type="journal article" date="2022" name="New Phytol.">
        <title>Evolutionary transition to the ectomycorrhizal habit in the genomes of a hyperdiverse lineage of mushroom-forming fungi.</title>
        <authorList>
            <person name="Looney B."/>
            <person name="Miyauchi S."/>
            <person name="Morin E."/>
            <person name="Drula E."/>
            <person name="Courty P.E."/>
            <person name="Kohler A."/>
            <person name="Kuo A."/>
            <person name="LaButti K."/>
            <person name="Pangilinan J."/>
            <person name="Lipzen A."/>
            <person name="Riley R."/>
            <person name="Andreopoulos W."/>
            <person name="He G."/>
            <person name="Johnson J."/>
            <person name="Nolan M."/>
            <person name="Tritt A."/>
            <person name="Barry K.W."/>
            <person name="Grigoriev I.V."/>
            <person name="Nagy L.G."/>
            <person name="Hibbett D."/>
            <person name="Henrissat B."/>
            <person name="Matheny P.B."/>
            <person name="Labbe J."/>
            <person name="Martin F.M."/>
        </authorList>
    </citation>
    <scope>NUCLEOTIDE SEQUENCE</scope>
    <source>
        <strain evidence="1">FP105234-sp</strain>
    </source>
</reference>
<organism evidence="1 2">
    <name type="scientific">Auriscalpium vulgare</name>
    <dbReference type="NCBI Taxonomy" id="40419"/>
    <lineage>
        <taxon>Eukaryota</taxon>
        <taxon>Fungi</taxon>
        <taxon>Dikarya</taxon>
        <taxon>Basidiomycota</taxon>
        <taxon>Agaricomycotina</taxon>
        <taxon>Agaricomycetes</taxon>
        <taxon>Russulales</taxon>
        <taxon>Auriscalpiaceae</taxon>
        <taxon>Auriscalpium</taxon>
    </lineage>
</organism>
<evidence type="ECO:0000313" key="2">
    <source>
        <dbReference type="Proteomes" id="UP000814033"/>
    </source>
</evidence>
<proteinExistence type="predicted"/>
<keyword evidence="2" id="KW-1185">Reference proteome</keyword>
<dbReference type="EMBL" id="MU275844">
    <property type="protein sequence ID" value="KAI0052564.1"/>
    <property type="molecule type" value="Genomic_DNA"/>
</dbReference>
<protein>
    <submittedName>
        <fullName evidence="1">TPR-like protein</fullName>
    </submittedName>
</protein>